<dbReference type="Proteomes" id="UP001161325">
    <property type="component" value="Unassembled WGS sequence"/>
</dbReference>
<dbReference type="RefSeq" id="WP_284352825.1">
    <property type="nucleotide sequence ID" value="NZ_BRXS01000010.1"/>
</dbReference>
<keyword evidence="8" id="KW-0963">Cytoplasm</keyword>
<dbReference type="InterPro" id="IPR008278">
    <property type="entry name" value="4-PPantetheinyl_Trfase_dom"/>
</dbReference>
<dbReference type="GO" id="GO:0008897">
    <property type="term" value="F:holo-[acyl-carrier-protein] synthase activity"/>
    <property type="evidence" value="ECO:0007669"/>
    <property type="project" value="UniProtKB-UniRule"/>
</dbReference>
<dbReference type="GO" id="GO:0005737">
    <property type="term" value="C:cytoplasm"/>
    <property type="evidence" value="ECO:0007669"/>
    <property type="project" value="UniProtKB-SubCell"/>
</dbReference>
<dbReference type="EMBL" id="BRXS01000010">
    <property type="protein sequence ID" value="GLC28427.1"/>
    <property type="molecule type" value="Genomic_DNA"/>
</dbReference>
<evidence type="ECO:0000256" key="1">
    <source>
        <dbReference type="ARBA" id="ARBA00022516"/>
    </source>
</evidence>
<protein>
    <recommendedName>
        <fullName evidence="8">Holo-[acyl-carrier-protein] synthase</fullName>
        <shortName evidence="8">Holo-ACP synthase</shortName>
        <ecNumber evidence="8">2.7.8.7</ecNumber>
    </recommendedName>
    <alternativeName>
        <fullName evidence="8">4'-phosphopantetheinyl transferase AcpS</fullName>
    </alternativeName>
</protein>
<dbReference type="AlphaFoldDB" id="A0AA37QDP4"/>
<feature type="binding site" evidence="8">
    <location>
        <position position="8"/>
    </location>
    <ligand>
        <name>Mg(2+)</name>
        <dbReference type="ChEBI" id="CHEBI:18420"/>
    </ligand>
</feature>
<sequence length="129" mass="13838">MIVGLGLDLVDIARIAEMLADKGERATSRLFTEGEAAYASNRAEPARHLAARFAAKEAAYKALAGTEHARGIGWRDIEVVVEWDGRPTLRFHGRAAERAAELGVTRAHLSLTHAEHTAAAVVVLEADVG</sequence>
<comment type="catalytic activity">
    <reaction evidence="8">
        <text>apo-[ACP] + CoA = holo-[ACP] + adenosine 3',5'-bisphosphate + H(+)</text>
        <dbReference type="Rhea" id="RHEA:12068"/>
        <dbReference type="Rhea" id="RHEA-COMP:9685"/>
        <dbReference type="Rhea" id="RHEA-COMP:9690"/>
        <dbReference type="ChEBI" id="CHEBI:15378"/>
        <dbReference type="ChEBI" id="CHEBI:29999"/>
        <dbReference type="ChEBI" id="CHEBI:57287"/>
        <dbReference type="ChEBI" id="CHEBI:58343"/>
        <dbReference type="ChEBI" id="CHEBI:64479"/>
        <dbReference type="EC" id="2.7.8.7"/>
    </reaction>
</comment>
<keyword evidence="1 8" id="KW-0444">Lipid biosynthesis</keyword>
<evidence type="ECO:0000256" key="6">
    <source>
        <dbReference type="ARBA" id="ARBA00023098"/>
    </source>
</evidence>
<comment type="similarity">
    <text evidence="8">Belongs to the P-Pant transferase superfamily. AcpS family.</text>
</comment>
<feature type="binding site" evidence="8">
    <location>
        <position position="57"/>
    </location>
    <ligand>
        <name>Mg(2+)</name>
        <dbReference type="ChEBI" id="CHEBI:18420"/>
    </ligand>
</feature>
<evidence type="ECO:0000256" key="4">
    <source>
        <dbReference type="ARBA" id="ARBA00022832"/>
    </source>
</evidence>
<dbReference type="GO" id="GO:0006633">
    <property type="term" value="P:fatty acid biosynthetic process"/>
    <property type="evidence" value="ECO:0007669"/>
    <property type="project" value="UniProtKB-UniRule"/>
</dbReference>
<evidence type="ECO:0000256" key="8">
    <source>
        <dbReference type="HAMAP-Rule" id="MF_00101"/>
    </source>
</evidence>
<keyword evidence="5 8" id="KW-0460">Magnesium</keyword>
<dbReference type="InterPro" id="IPR037143">
    <property type="entry name" value="4-PPantetheinyl_Trfase_dom_sf"/>
</dbReference>
<dbReference type="Pfam" id="PF01648">
    <property type="entry name" value="ACPS"/>
    <property type="match status" value="1"/>
</dbReference>
<reference evidence="10" key="1">
    <citation type="submission" date="2022-08" db="EMBL/GenBank/DDBJ databases">
        <title>Draft genome sequencing of Roseisolibacter agri AW1220.</title>
        <authorList>
            <person name="Tobiishi Y."/>
            <person name="Tonouchi A."/>
        </authorList>
    </citation>
    <scope>NUCLEOTIDE SEQUENCE</scope>
    <source>
        <strain evidence="10">AW1220</strain>
    </source>
</reference>
<keyword evidence="2 8" id="KW-0808">Transferase</keyword>
<keyword evidence="11" id="KW-1185">Reference proteome</keyword>
<comment type="caution">
    <text evidence="10">The sequence shown here is derived from an EMBL/GenBank/DDBJ whole genome shotgun (WGS) entry which is preliminary data.</text>
</comment>
<dbReference type="InterPro" id="IPR004568">
    <property type="entry name" value="Ppantetheine-prot_Trfase_dom"/>
</dbReference>
<organism evidence="10 11">
    <name type="scientific">Roseisolibacter agri</name>
    <dbReference type="NCBI Taxonomy" id="2014610"/>
    <lineage>
        <taxon>Bacteria</taxon>
        <taxon>Pseudomonadati</taxon>
        <taxon>Gemmatimonadota</taxon>
        <taxon>Gemmatimonadia</taxon>
        <taxon>Gemmatimonadales</taxon>
        <taxon>Gemmatimonadaceae</taxon>
        <taxon>Roseisolibacter</taxon>
    </lineage>
</organism>
<evidence type="ECO:0000313" key="11">
    <source>
        <dbReference type="Proteomes" id="UP001161325"/>
    </source>
</evidence>
<dbReference type="NCBIfam" id="TIGR00516">
    <property type="entry name" value="acpS"/>
    <property type="match status" value="1"/>
</dbReference>
<keyword evidence="6 8" id="KW-0443">Lipid metabolism</keyword>
<evidence type="ECO:0000256" key="2">
    <source>
        <dbReference type="ARBA" id="ARBA00022679"/>
    </source>
</evidence>
<comment type="cofactor">
    <cofactor evidence="8">
        <name>Mg(2+)</name>
        <dbReference type="ChEBI" id="CHEBI:18420"/>
    </cofactor>
</comment>
<evidence type="ECO:0000256" key="3">
    <source>
        <dbReference type="ARBA" id="ARBA00022723"/>
    </source>
</evidence>
<comment type="subcellular location">
    <subcellularLocation>
        <location evidence="8">Cytoplasm</location>
    </subcellularLocation>
</comment>
<dbReference type="NCBIfam" id="NF000832">
    <property type="entry name" value="PRK00070.3-2"/>
    <property type="match status" value="1"/>
</dbReference>
<name>A0AA37QDP4_9BACT</name>
<dbReference type="EC" id="2.7.8.7" evidence="8"/>
<evidence type="ECO:0000313" key="10">
    <source>
        <dbReference type="EMBL" id="GLC28427.1"/>
    </source>
</evidence>
<keyword evidence="4 8" id="KW-0276">Fatty acid metabolism</keyword>
<dbReference type="Gene3D" id="3.90.470.20">
    <property type="entry name" value="4'-phosphopantetheinyl transferase domain"/>
    <property type="match status" value="1"/>
</dbReference>
<evidence type="ECO:0000259" key="9">
    <source>
        <dbReference type="Pfam" id="PF01648"/>
    </source>
</evidence>
<keyword evidence="7 8" id="KW-0275">Fatty acid biosynthesis</keyword>
<gene>
    <name evidence="8 10" type="primary">acpS</name>
    <name evidence="10" type="ORF">rosag_49400</name>
</gene>
<dbReference type="HAMAP" id="MF_00101">
    <property type="entry name" value="AcpS"/>
    <property type="match status" value="1"/>
</dbReference>
<feature type="domain" description="4'-phosphopantetheinyl transferase" evidence="9">
    <location>
        <begin position="4"/>
        <end position="112"/>
    </location>
</feature>
<accession>A0AA37QDP4</accession>
<dbReference type="GO" id="GO:0000287">
    <property type="term" value="F:magnesium ion binding"/>
    <property type="evidence" value="ECO:0007669"/>
    <property type="project" value="UniProtKB-UniRule"/>
</dbReference>
<evidence type="ECO:0000256" key="5">
    <source>
        <dbReference type="ARBA" id="ARBA00022842"/>
    </source>
</evidence>
<proteinExistence type="inferred from homology"/>
<evidence type="ECO:0000256" key="7">
    <source>
        <dbReference type="ARBA" id="ARBA00023160"/>
    </source>
</evidence>
<comment type="function">
    <text evidence="8">Transfers the 4'-phosphopantetheine moiety from coenzyme A to a Ser of acyl-carrier-protein.</text>
</comment>
<dbReference type="InterPro" id="IPR002582">
    <property type="entry name" value="ACPS"/>
</dbReference>
<dbReference type="NCBIfam" id="TIGR00556">
    <property type="entry name" value="pantethn_trn"/>
    <property type="match status" value="1"/>
</dbReference>
<keyword evidence="3 8" id="KW-0479">Metal-binding</keyword>
<dbReference type="SUPFAM" id="SSF56214">
    <property type="entry name" value="4'-phosphopantetheinyl transferase"/>
    <property type="match status" value="1"/>
</dbReference>